<proteinExistence type="predicted"/>
<sequence>MSTAQSIFAIESSGLLKTPSALPEDKSISRIHQFLIVFPTCAALLSLLIYSVQQLRRVRQYSKLGSIRLSKDGEPSSNRTGVIRLEEQDDTEEEKVKDVWDIRDEEMEIDGYPIEEEAFWRKTQFKKFALVALLLVPAVANLFSLGYYLSLQNELALSPSTAKKMLETIALTAPIYVYALLLCVPYLSQKTVGPHWSTTIHLSTILFITWFCQLLDVILPAEGDLFSTIGSDTAKVSKEYRTLQILLALQPVLLLPALVLAIVIPRGPALHFPAEKIFTPKTLETLKERHAEQLATDPNAPRIPDALNPRIPNVTTEVQSGVWGAILFSYATPVIWKGYTALSMDLWDLPLPKANMRSMNQFRKMKEAYGATQKKRKGRSANTPWIDRLPAGWSLLIKVFRVNKGLFLAQSILAAITAVLYYAPSWFLKELVEYLEAHPDRSQIRWGWVWSFALFGSNAIMYTALGVLWSISSTHLQSRIKVQLCTLLFSKTLVKKDMASAPAAATKVATEELRPATHGEDAPGTGNEGQDREGAIEERKAENKESEDEDVSSKAQVMTLFQVDCDRISEFTFHAFSLVDAPIEIIVGSIFLYQLVGISALYGLLASLITLPLNQFASKVVVNTQDNLMKARDERTALMNEVLGAIRMLKFMAWERKFESRVTEIRNKELKWLKRNYMLEVLFTFVWSVTPVLCIITTFLHYSLIAKKPLTPGIAFPTVSVLNELRFSLATIPETLLNALQGFVSLRRIEKYMSQAEVSSHQECDTDQISIRSATITWPRDIAPPSAEPASRPASAPSTPKVSFSLSDVNLEFPKDQLSLICGRLASGKTLLLLGLLGEADVVAGQVICPRSGPIDNFGQKVPRDEWVVPGRIAYCPQQAWLQNDTIRGNILFGSEFVEERYRAVIEAVSLASDLAILEDGSETEIGERGVVLSGGQRSRVSLARAVYSRASTLILDDILSAVDSHTAAAIVRDCFQGPLMKNRTVILVSHHVQLVSPVAAYIVALENGDVTYAGDRSGFIAGGFMEDLDKENEAELLAAHNDQQASIDAKAKNRHLALTAEASEPASETTSIAETSTAVDGEEKEADTPPERKAPRKLVEEERRATGRIGWKIWKIYFQSQGSWLYWLIFAVAVLIGASPPIWENGWLRRWSSSYSNPEDNHSATYYVVGYAILTFVGVLATTLRFVVLYYGSIQASTKVHQRMLERILFATIRFHDTTIRGRLLNRFGKDLEGLDSSVADSFGRTTFYALNIVITFSSIAYIGGRYFVLFSAVLFVIYFQAGKIFSASSRDMRRLDSVTKSPLYAIFSEAITGVQVLRAYGATVNMFRLMMKISDSNLSSFIWYWTLNRWISARFNLLSSVVVGVTGVVCLISGASAASTGFALSFAGTVSGDLLFVVRRFVALEQSMVTIERIVETTELPVEAPEYIEPRPPASWPSQGALEVEKLVIKYAPELPNVLHGISFRVEPRQKVGIVGATGCGKSTLALSLFRFVEPTEGVIRIDGLDITKIGLTDLRQRVTIIPQDPTILSGTLRSTLDVFDEYSDDEIYEALRRVHLLSIDDQQANGGNIHAIVQEVGRNENMFKDLDNVVSEGGENYSQGEKQLICMARAILKRNKVLVMDEATASIDYETDNLIGKTIREEFAESTILTIAHRLATIIDYDKVLVMDKGHILEYDSPATLLKDSTSAFSRLCRATGNAEFKNLKRMALEAEQKRKTKSS</sequence>
<name>A0ACC2WHF3_9TREE</name>
<protein>
    <submittedName>
        <fullName evidence="1">Uncharacterized protein</fullName>
    </submittedName>
</protein>
<reference evidence="1" key="1">
    <citation type="submission" date="2023-04" db="EMBL/GenBank/DDBJ databases">
        <title>Draft Genome sequencing of Naganishia species isolated from polar environments using Oxford Nanopore Technology.</title>
        <authorList>
            <person name="Leo P."/>
            <person name="Venkateswaran K."/>
        </authorList>
    </citation>
    <scope>NUCLEOTIDE SEQUENCE</scope>
    <source>
        <strain evidence="1">MNA-CCFEE 5262</strain>
    </source>
</reference>
<organism evidence="1 2">
    <name type="scientific">Naganishia adeliensis</name>
    <dbReference type="NCBI Taxonomy" id="92952"/>
    <lineage>
        <taxon>Eukaryota</taxon>
        <taxon>Fungi</taxon>
        <taxon>Dikarya</taxon>
        <taxon>Basidiomycota</taxon>
        <taxon>Agaricomycotina</taxon>
        <taxon>Tremellomycetes</taxon>
        <taxon>Filobasidiales</taxon>
        <taxon>Filobasidiaceae</taxon>
        <taxon>Naganishia</taxon>
    </lineage>
</organism>
<evidence type="ECO:0000313" key="1">
    <source>
        <dbReference type="EMBL" id="KAJ9110579.1"/>
    </source>
</evidence>
<evidence type="ECO:0000313" key="2">
    <source>
        <dbReference type="Proteomes" id="UP001230649"/>
    </source>
</evidence>
<accession>A0ACC2WHF3</accession>
<gene>
    <name evidence="1" type="ORF">QFC20_002909</name>
</gene>
<dbReference type="EMBL" id="JASBWS010000023">
    <property type="protein sequence ID" value="KAJ9110579.1"/>
    <property type="molecule type" value="Genomic_DNA"/>
</dbReference>
<keyword evidence="2" id="KW-1185">Reference proteome</keyword>
<dbReference type="Proteomes" id="UP001230649">
    <property type="component" value="Unassembled WGS sequence"/>
</dbReference>
<comment type="caution">
    <text evidence="1">The sequence shown here is derived from an EMBL/GenBank/DDBJ whole genome shotgun (WGS) entry which is preliminary data.</text>
</comment>